<evidence type="ECO:0000313" key="3">
    <source>
        <dbReference type="Proteomes" id="UP000020561"/>
    </source>
</evidence>
<dbReference type="EMBL" id="JAOA01000014">
    <property type="protein sequence ID" value="EUA09227.1"/>
    <property type="molecule type" value="Genomic_DNA"/>
</dbReference>
<dbReference type="Proteomes" id="UP000020561">
    <property type="component" value="Unassembled WGS sequence"/>
</dbReference>
<proteinExistence type="predicted"/>
<gene>
    <name evidence="2" type="ORF">I545_6090</name>
</gene>
<organism evidence="2 3">
    <name type="scientific">Mycobacterium kansasii 662</name>
    <dbReference type="NCBI Taxonomy" id="1299326"/>
    <lineage>
        <taxon>Bacteria</taxon>
        <taxon>Bacillati</taxon>
        <taxon>Actinomycetota</taxon>
        <taxon>Actinomycetes</taxon>
        <taxon>Mycobacteriales</taxon>
        <taxon>Mycobacteriaceae</taxon>
        <taxon>Mycobacterium</taxon>
    </lineage>
</organism>
<sequence>MEVLQFRVERYDDSGNRLPRLQVEMRGTALLGSGISGQLSDNDEVEVEGVWKSGVLHTQSVLNHSTGAHLRSRSDWDDLRHSLLGKTGKKIRKTVWIAIIAIICAVAALISAIAVFVSHMNSSFNDTKNENLRNWCMNARDNGMRLPHECDGVL</sequence>
<protein>
    <submittedName>
        <fullName evidence="2">Uncharacterized protein</fullName>
    </submittedName>
</protein>
<keyword evidence="1" id="KW-0812">Transmembrane</keyword>
<evidence type="ECO:0000313" key="2">
    <source>
        <dbReference type="EMBL" id="EUA09227.1"/>
    </source>
</evidence>
<reference evidence="2 3" key="1">
    <citation type="submission" date="2013-12" db="EMBL/GenBank/DDBJ databases">
        <authorList>
            <person name="Brown-Elliot B."/>
            <person name="Wallace R."/>
            <person name="Lenaerts A."/>
            <person name="Ordway D."/>
            <person name="DeGroote M.A."/>
            <person name="Parker T."/>
            <person name="Sizemore C."/>
            <person name="Tallon L.J."/>
            <person name="Sadzewicz L.K."/>
            <person name="Sengamalay N."/>
            <person name="Fraser C.M."/>
            <person name="Hine E."/>
            <person name="Shefchek K.A."/>
            <person name="Das S.P."/>
            <person name="Tettelin H."/>
        </authorList>
    </citation>
    <scope>NUCLEOTIDE SEQUENCE [LARGE SCALE GENOMIC DNA]</scope>
    <source>
        <strain evidence="2 3">662</strain>
    </source>
</reference>
<dbReference type="AlphaFoldDB" id="X7YPT5"/>
<comment type="caution">
    <text evidence="2">The sequence shown here is derived from an EMBL/GenBank/DDBJ whole genome shotgun (WGS) entry which is preliminary data.</text>
</comment>
<keyword evidence="1" id="KW-0472">Membrane</keyword>
<feature type="transmembrane region" description="Helical" evidence="1">
    <location>
        <begin position="95"/>
        <end position="117"/>
    </location>
</feature>
<evidence type="ECO:0000256" key="1">
    <source>
        <dbReference type="SAM" id="Phobius"/>
    </source>
</evidence>
<accession>X7YPT5</accession>
<keyword evidence="1" id="KW-1133">Transmembrane helix</keyword>
<name>X7YPT5_MYCKA</name>